<evidence type="ECO:0000313" key="1">
    <source>
        <dbReference type="EMBL" id="RUT04818.1"/>
    </source>
</evidence>
<gene>
    <name evidence="1" type="ORF">DSM106972_043870</name>
</gene>
<name>A0A433VFD4_9CYAN</name>
<reference evidence="1" key="2">
    <citation type="journal article" date="2019" name="Genome Biol. Evol.">
        <title>Day and night: Metabolic profiles and evolutionary relationships of six axenic non-marine cyanobacteria.</title>
        <authorList>
            <person name="Will S.E."/>
            <person name="Henke P."/>
            <person name="Boedeker C."/>
            <person name="Huang S."/>
            <person name="Brinkmann H."/>
            <person name="Rohde M."/>
            <person name="Jarek M."/>
            <person name="Friedl T."/>
            <person name="Seufert S."/>
            <person name="Schumacher M."/>
            <person name="Overmann J."/>
            <person name="Neumann-Schaal M."/>
            <person name="Petersen J."/>
        </authorList>
    </citation>
    <scope>NUCLEOTIDE SEQUENCE [LARGE SCALE GENOMIC DNA]</scope>
    <source>
        <strain evidence="1">PCC 7102</strain>
    </source>
</reference>
<comment type="caution">
    <text evidence="1">The sequence shown here is derived from an EMBL/GenBank/DDBJ whole genome shotgun (WGS) entry which is preliminary data.</text>
</comment>
<accession>A0A433VFD4</accession>
<sequence>MYSTLLLISQLLTVQITDINNTVNVKYPYLCTQAEIVNTKQNQASKRKGSFQDMLNALGERETGRTGATAYRFINPQLYFLGKYQFAEVLLRRLGYYKAQVYYGNGADKNYWRGTWTNKRGIDSKNKFLNSPNVQETAIKEAFAVYWQDVNSLLKQRGKSINQYLNKPIKFKDGNKLKTITITLSGLLAATHLRGPDNMVNLLVQGKVSRDEFGTSILDYLEMFSGYDTTLKDIQ</sequence>
<keyword evidence="2" id="KW-1185">Reference proteome</keyword>
<dbReference type="RefSeq" id="WP_127082783.1">
    <property type="nucleotide sequence ID" value="NZ_RSCL01000010.1"/>
</dbReference>
<dbReference type="EMBL" id="RSCL01000010">
    <property type="protein sequence ID" value="RUT04818.1"/>
    <property type="molecule type" value="Genomic_DNA"/>
</dbReference>
<dbReference type="AlphaFoldDB" id="A0A433VFD4"/>
<protein>
    <submittedName>
        <fullName evidence="1">Uncharacterized protein</fullName>
    </submittedName>
</protein>
<proteinExistence type="predicted"/>
<dbReference type="Proteomes" id="UP000271624">
    <property type="component" value="Unassembled WGS sequence"/>
</dbReference>
<evidence type="ECO:0000313" key="2">
    <source>
        <dbReference type="Proteomes" id="UP000271624"/>
    </source>
</evidence>
<organism evidence="1 2">
    <name type="scientific">Dulcicalothrix desertica PCC 7102</name>
    <dbReference type="NCBI Taxonomy" id="232991"/>
    <lineage>
        <taxon>Bacteria</taxon>
        <taxon>Bacillati</taxon>
        <taxon>Cyanobacteriota</taxon>
        <taxon>Cyanophyceae</taxon>
        <taxon>Nostocales</taxon>
        <taxon>Calotrichaceae</taxon>
        <taxon>Dulcicalothrix</taxon>
    </lineage>
</organism>
<dbReference type="OrthoDB" id="480426at2"/>
<reference evidence="1" key="1">
    <citation type="submission" date="2018-12" db="EMBL/GenBank/DDBJ databases">
        <authorList>
            <person name="Will S."/>
            <person name="Neumann-Schaal M."/>
            <person name="Henke P."/>
        </authorList>
    </citation>
    <scope>NUCLEOTIDE SEQUENCE</scope>
    <source>
        <strain evidence="1">PCC 7102</strain>
    </source>
</reference>